<feature type="domain" description="Carboxymuconolactone decarboxylase-like" evidence="1">
    <location>
        <begin position="55"/>
        <end position="113"/>
    </location>
</feature>
<dbReference type="Pfam" id="PF02627">
    <property type="entry name" value="CMD"/>
    <property type="match status" value="1"/>
</dbReference>
<evidence type="ECO:0000313" key="2">
    <source>
        <dbReference type="EMBL" id="TCT10257.1"/>
    </source>
</evidence>
<dbReference type="Proteomes" id="UP000295525">
    <property type="component" value="Unassembled WGS sequence"/>
</dbReference>
<dbReference type="PANTHER" id="PTHR35446:SF3">
    <property type="entry name" value="CMD DOMAIN-CONTAINING PROTEIN"/>
    <property type="match status" value="1"/>
</dbReference>
<dbReference type="GO" id="GO:0051920">
    <property type="term" value="F:peroxiredoxin activity"/>
    <property type="evidence" value="ECO:0007669"/>
    <property type="project" value="InterPro"/>
</dbReference>
<dbReference type="RefSeq" id="WP_132579850.1">
    <property type="nucleotide sequence ID" value="NZ_SMAJ01000002.1"/>
</dbReference>
<organism evidence="2 3">
    <name type="scientific">Paralcaligenes ureilyticus</name>
    <dbReference type="NCBI Taxonomy" id="627131"/>
    <lineage>
        <taxon>Bacteria</taxon>
        <taxon>Pseudomonadati</taxon>
        <taxon>Pseudomonadota</taxon>
        <taxon>Betaproteobacteria</taxon>
        <taxon>Burkholderiales</taxon>
        <taxon>Alcaligenaceae</taxon>
        <taxon>Paralcaligenes</taxon>
    </lineage>
</organism>
<dbReference type="InterPro" id="IPR003779">
    <property type="entry name" value="CMD-like"/>
</dbReference>
<dbReference type="InterPro" id="IPR004675">
    <property type="entry name" value="AhpD_core"/>
</dbReference>
<dbReference type="PANTHER" id="PTHR35446">
    <property type="entry name" value="SI:CH211-175M2.5"/>
    <property type="match status" value="1"/>
</dbReference>
<reference evidence="2 3" key="1">
    <citation type="submission" date="2019-03" db="EMBL/GenBank/DDBJ databases">
        <title>Genomic Encyclopedia of Type Strains, Phase IV (KMG-IV): sequencing the most valuable type-strain genomes for metagenomic binning, comparative biology and taxonomic classification.</title>
        <authorList>
            <person name="Goeker M."/>
        </authorList>
    </citation>
    <scope>NUCLEOTIDE SEQUENCE [LARGE SCALE GENOMIC DNA]</scope>
    <source>
        <strain evidence="2 3">DSM 24591</strain>
    </source>
</reference>
<dbReference type="AlphaFoldDB" id="A0A4R3MDS7"/>
<dbReference type="SUPFAM" id="SSF69118">
    <property type="entry name" value="AhpD-like"/>
    <property type="match status" value="1"/>
</dbReference>
<comment type="caution">
    <text evidence="2">The sequence shown here is derived from an EMBL/GenBank/DDBJ whole genome shotgun (WGS) entry which is preliminary data.</text>
</comment>
<proteinExistence type="predicted"/>
<protein>
    <submittedName>
        <fullName evidence="2">Putative peroxidase-related enzyme</fullName>
    </submittedName>
</protein>
<evidence type="ECO:0000259" key="1">
    <source>
        <dbReference type="Pfam" id="PF02627"/>
    </source>
</evidence>
<sequence>MENVATLSLPAQSLETSEGRAKEALNTAFKQTGMIPNMYAKMANSAGLLETYLFGYNLFRKESGFTPAEQEVVLLTISRVNECTYCMAAHSMIAEVVSKTPAQIIAALRAGQPLEDQKLGTLSRFTQLMVESRGRPTDEDLQAFIAAGYAERHVLEIILAIAVKTISNYGNHLFHTELDQRFEKYAWNSVSE</sequence>
<dbReference type="InterPro" id="IPR029032">
    <property type="entry name" value="AhpD-like"/>
</dbReference>
<dbReference type="EMBL" id="SMAJ01000002">
    <property type="protein sequence ID" value="TCT10257.1"/>
    <property type="molecule type" value="Genomic_DNA"/>
</dbReference>
<dbReference type="OrthoDB" id="3667834at2"/>
<accession>A0A4R3MDS7</accession>
<name>A0A4R3MDS7_9BURK</name>
<keyword evidence="2" id="KW-0560">Oxidoreductase</keyword>
<dbReference type="Gene3D" id="1.20.1290.10">
    <property type="entry name" value="AhpD-like"/>
    <property type="match status" value="1"/>
</dbReference>
<gene>
    <name evidence="2" type="ORF">EDC26_102213</name>
</gene>
<evidence type="ECO:0000313" key="3">
    <source>
        <dbReference type="Proteomes" id="UP000295525"/>
    </source>
</evidence>
<keyword evidence="3" id="KW-1185">Reference proteome</keyword>
<dbReference type="NCBIfam" id="TIGR00778">
    <property type="entry name" value="ahpD_dom"/>
    <property type="match status" value="1"/>
</dbReference>
<keyword evidence="2" id="KW-0575">Peroxidase</keyword>